<dbReference type="EMBL" id="CYKH01001715">
    <property type="protein sequence ID" value="CUG89213.1"/>
    <property type="molecule type" value="Genomic_DNA"/>
</dbReference>
<evidence type="ECO:0000313" key="2">
    <source>
        <dbReference type="EMBL" id="CUG89213.1"/>
    </source>
</evidence>
<feature type="non-terminal residue" evidence="2">
    <location>
        <position position="526"/>
    </location>
</feature>
<keyword evidence="3" id="KW-1185">Reference proteome</keyword>
<reference evidence="3" key="1">
    <citation type="submission" date="2015-09" db="EMBL/GenBank/DDBJ databases">
        <authorList>
            <consortium name="Pathogen Informatics"/>
        </authorList>
    </citation>
    <scope>NUCLEOTIDE SEQUENCE [LARGE SCALE GENOMIC DNA]</scope>
    <source>
        <strain evidence="3">Lake Konstanz</strain>
    </source>
</reference>
<protein>
    <submittedName>
        <fullName evidence="2">Uncharacterized protein</fullName>
    </submittedName>
</protein>
<feature type="non-terminal residue" evidence="2">
    <location>
        <position position="1"/>
    </location>
</feature>
<evidence type="ECO:0000256" key="1">
    <source>
        <dbReference type="SAM" id="MobiDB-lite"/>
    </source>
</evidence>
<feature type="region of interest" description="Disordered" evidence="1">
    <location>
        <begin position="143"/>
        <end position="209"/>
    </location>
</feature>
<sequence length="526" mass="54506">KYVTPFYFSAYYGGESSNMLFSPHSSSPSGHFEGGGLGNSIDPNDPILQDCKLLLTVSETLTNESIITAQEAPLGRKVQLPNGQYRVTAQLLSFGGHVFASAEARYHIVDAYEIKTDGSYRYTGEGTSNSALFDTLLNVQRNGGLPTGRAMPTSSSGAANLLPPQTPVHHSSGGGATRQASGSNRAPHPAAGGGSVRSQSGATLSEQVAATVRQSEEVLQHAVSHFGAAAAETAGRISRQSSMDSRGGGGGGLSSNPSSPHQRPPPMLRSKGGTPLYDGQQTTATHGGAYQQQMADPTSSGGEEGDDSLDTAGGGAISSSSRFIVPPPALLYSGAQLLLVLRPTIAQHAPVVNVLLQEEQRRSRRGGDADETSSPTLVTLGSQRVKNIAVPARGVLLHWTQRAAQAAHQTAAAPTATLAAINRGSGIQLQLPSLTEVRGGAPRQSQTYSAVIVSEETFGPTGPDGVLGGVQFCIGPPTHSPLIWPRSATHAPSSKKKSYCCTDGHTGRDQSWKRDSATAALSSGGA</sequence>
<feature type="region of interest" description="Disordered" evidence="1">
    <location>
        <begin position="233"/>
        <end position="315"/>
    </location>
</feature>
<dbReference type="Proteomes" id="UP000051952">
    <property type="component" value="Unassembled WGS sequence"/>
</dbReference>
<evidence type="ECO:0000313" key="3">
    <source>
        <dbReference type="Proteomes" id="UP000051952"/>
    </source>
</evidence>
<feature type="compositionally biased region" description="Polar residues" evidence="1">
    <location>
        <begin position="279"/>
        <end position="301"/>
    </location>
</feature>
<proteinExistence type="predicted"/>
<accession>A0A0S4JGB2</accession>
<dbReference type="VEuPathDB" id="TriTrypDB:BSAL_19900"/>
<feature type="compositionally biased region" description="Basic and acidic residues" evidence="1">
    <location>
        <begin position="505"/>
        <end position="516"/>
    </location>
</feature>
<feature type="region of interest" description="Disordered" evidence="1">
    <location>
        <begin position="485"/>
        <end position="526"/>
    </location>
</feature>
<feature type="compositionally biased region" description="Polar residues" evidence="1">
    <location>
        <begin position="196"/>
        <end position="208"/>
    </location>
</feature>
<gene>
    <name evidence="2" type="ORF">BSAL_19900</name>
</gene>
<organism evidence="2 3">
    <name type="scientific">Bodo saltans</name>
    <name type="common">Flagellated protozoan</name>
    <dbReference type="NCBI Taxonomy" id="75058"/>
    <lineage>
        <taxon>Eukaryota</taxon>
        <taxon>Discoba</taxon>
        <taxon>Euglenozoa</taxon>
        <taxon>Kinetoplastea</taxon>
        <taxon>Metakinetoplastina</taxon>
        <taxon>Eubodonida</taxon>
        <taxon>Bodonidae</taxon>
        <taxon>Bodo</taxon>
    </lineage>
</organism>
<dbReference type="AlphaFoldDB" id="A0A0S4JGB2"/>
<name>A0A0S4JGB2_BODSA</name>